<evidence type="ECO:0000313" key="1">
    <source>
        <dbReference type="EMBL" id="SHK46835.1"/>
    </source>
</evidence>
<reference evidence="1 2" key="1">
    <citation type="submission" date="2016-11" db="EMBL/GenBank/DDBJ databases">
        <authorList>
            <person name="Jaros S."/>
            <person name="Januszkiewicz K."/>
            <person name="Wedrychowicz H."/>
        </authorList>
    </citation>
    <scope>NUCLEOTIDE SEQUENCE [LARGE SCALE GENOMIC DNA]</scope>
    <source>
        <strain evidence="1 2">DSM 15929</strain>
    </source>
</reference>
<name>A0A1M6SQ71_9FIRM</name>
<dbReference type="RefSeq" id="WP_073276463.1">
    <property type="nucleotide sequence ID" value="NZ_FRAC01000012.1"/>
</dbReference>
<sequence>MATSFSQSIETSHERREEQLKAECSKEGIEFINIQNISLREVGSSKAALGSALTSLVGGNAAYDFLQIYTLRQGSQVQYYYQPFSGITPLPGQHFKVIPVSLKNPIQYRIKKKQTFTESLYQTFINRIPFFIGKKIRVCEWLCVDKAEQIKLKSLKLPFLREISHVWQNGLTKIELDWTFQANAIAEGYSLVSMQTGRYGALGERAGLKQFKDICTFISQHGEHYSGDSSNNVMISNTYLGYLFKNKFLSDEQENKDTGVPVWKPQNVVKSIITNLIQFENHKKVYLVQNIDEKKMKNLKICSLDKNNIDKSEVIAAAAMDTFGNMKNAAVFTKDKLYISDLNYELSLNLSEIQANKGLKGLTDSSLELVLSNGEVSKIEVTLIGEFMNDFMNEICNIN</sequence>
<organism evidence="1 2">
    <name type="scientific">Anaerocolumna jejuensis DSM 15929</name>
    <dbReference type="NCBI Taxonomy" id="1121322"/>
    <lineage>
        <taxon>Bacteria</taxon>
        <taxon>Bacillati</taxon>
        <taxon>Bacillota</taxon>
        <taxon>Clostridia</taxon>
        <taxon>Lachnospirales</taxon>
        <taxon>Lachnospiraceae</taxon>
        <taxon>Anaerocolumna</taxon>
    </lineage>
</organism>
<dbReference type="EMBL" id="FRAC01000012">
    <property type="protein sequence ID" value="SHK46835.1"/>
    <property type="molecule type" value="Genomic_DNA"/>
</dbReference>
<protein>
    <submittedName>
        <fullName evidence="1">Uncharacterized protein</fullName>
    </submittedName>
</protein>
<dbReference type="OrthoDB" id="2026196at2"/>
<evidence type="ECO:0000313" key="2">
    <source>
        <dbReference type="Proteomes" id="UP000184386"/>
    </source>
</evidence>
<dbReference type="Proteomes" id="UP000184386">
    <property type="component" value="Unassembled WGS sequence"/>
</dbReference>
<proteinExistence type="predicted"/>
<dbReference type="AlphaFoldDB" id="A0A1M6SQ71"/>
<accession>A0A1M6SQ71</accession>
<keyword evidence="2" id="KW-1185">Reference proteome</keyword>
<dbReference type="STRING" id="1121322.SAMN02745136_02551"/>
<gene>
    <name evidence="1" type="ORF">SAMN02745136_02551</name>
</gene>